<keyword evidence="1" id="KW-0472">Membrane</keyword>
<name>A0A014MIZ1_9BURK</name>
<reference evidence="2 3" key="1">
    <citation type="submission" date="2014-01" db="EMBL/GenBank/DDBJ databases">
        <title>Interspecies Systems Biology Uncovers Metabolites Affecting C. elegans Gene Expression and Life History Traits.</title>
        <authorList>
            <person name="Watson E."/>
            <person name="Macneil L.T."/>
            <person name="Ritter A.D."/>
            <person name="Yilmaz L.S."/>
            <person name="Rosebrock A.P."/>
            <person name="Caudy A.A."/>
            <person name="Walhout A.J."/>
        </authorList>
    </citation>
    <scope>NUCLEOTIDE SEQUENCE [LARGE SCALE GENOMIC DNA]</scope>
    <source>
        <strain evidence="2 3">DA1877</strain>
    </source>
</reference>
<evidence type="ECO:0000313" key="2">
    <source>
        <dbReference type="EMBL" id="EXU81661.1"/>
    </source>
</evidence>
<dbReference type="Proteomes" id="UP000020766">
    <property type="component" value="Unassembled WGS sequence"/>
</dbReference>
<sequence length="209" mass="21827">MRRPRGVTLISLLVGLAISMLVILAALSLFQRMVKTTVNARQDAQSNAQRNASFVSAGLILQSAGFGIADAVWGTHGMVLKDLAWDAEHQRLTGQNSADGQGNAVVWSDNITGASQCRVLWAPAQGGGLRLLGPVACANVTAWSSLAWGTPRSLDRVPQGAITLAQSTATCAPFGIGPATEQVRLTFSATSSSGQVLHTSICLANMRAS</sequence>
<dbReference type="AlphaFoldDB" id="A0A014MIZ1"/>
<comment type="caution">
    <text evidence="2">The sequence shown here is derived from an EMBL/GenBank/DDBJ whole genome shotgun (WGS) entry which is preliminary data.</text>
</comment>
<dbReference type="Pfam" id="PF07963">
    <property type="entry name" value="N_methyl"/>
    <property type="match status" value="1"/>
</dbReference>
<proteinExistence type="predicted"/>
<gene>
    <name evidence="2" type="ORF">AX13_07600</name>
</gene>
<dbReference type="RefSeq" id="WP_043378647.1">
    <property type="nucleotide sequence ID" value="NZ_JBOK01000002.1"/>
</dbReference>
<evidence type="ECO:0000313" key="3">
    <source>
        <dbReference type="Proteomes" id="UP000020766"/>
    </source>
</evidence>
<dbReference type="EMBL" id="JBOK01000002">
    <property type="protein sequence ID" value="EXU81661.1"/>
    <property type="molecule type" value="Genomic_DNA"/>
</dbReference>
<dbReference type="PATRIC" id="fig|1457173.3.peg.543"/>
<keyword evidence="1" id="KW-0812">Transmembrane</keyword>
<keyword evidence="1" id="KW-1133">Transmembrane helix</keyword>
<keyword evidence="3" id="KW-1185">Reference proteome</keyword>
<dbReference type="InterPro" id="IPR012902">
    <property type="entry name" value="N_methyl_site"/>
</dbReference>
<feature type="transmembrane region" description="Helical" evidence="1">
    <location>
        <begin position="7"/>
        <end position="30"/>
    </location>
</feature>
<accession>A0A014MIZ1</accession>
<organism evidence="2 3">
    <name type="scientific">Comamonas aquatica DA1877</name>
    <dbReference type="NCBI Taxonomy" id="1457173"/>
    <lineage>
        <taxon>Bacteria</taxon>
        <taxon>Pseudomonadati</taxon>
        <taxon>Pseudomonadota</taxon>
        <taxon>Betaproteobacteria</taxon>
        <taxon>Burkholderiales</taxon>
        <taxon>Comamonadaceae</taxon>
        <taxon>Comamonas</taxon>
    </lineage>
</organism>
<protein>
    <submittedName>
        <fullName evidence="2">Uncharacterized protein</fullName>
    </submittedName>
</protein>
<evidence type="ECO:0000256" key="1">
    <source>
        <dbReference type="SAM" id="Phobius"/>
    </source>
</evidence>